<proteinExistence type="predicted"/>
<comment type="caution">
    <text evidence="1">The sequence shown here is derived from an EMBL/GenBank/DDBJ whole genome shotgun (WGS) entry which is preliminary data.</text>
</comment>
<dbReference type="EMBL" id="BLXT01005793">
    <property type="protein sequence ID" value="GFO26176.1"/>
    <property type="molecule type" value="Genomic_DNA"/>
</dbReference>
<reference evidence="1 2" key="1">
    <citation type="journal article" date="2021" name="Elife">
        <title>Chloroplast acquisition without the gene transfer in kleptoplastic sea slugs, Plakobranchus ocellatus.</title>
        <authorList>
            <person name="Maeda T."/>
            <person name="Takahashi S."/>
            <person name="Yoshida T."/>
            <person name="Shimamura S."/>
            <person name="Takaki Y."/>
            <person name="Nagai Y."/>
            <person name="Toyoda A."/>
            <person name="Suzuki Y."/>
            <person name="Arimoto A."/>
            <person name="Ishii H."/>
            <person name="Satoh N."/>
            <person name="Nishiyama T."/>
            <person name="Hasebe M."/>
            <person name="Maruyama T."/>
            <person name="Minagawa J."/>
            <person name="Obokata J."/>
            <person name="Shigenobu S."/>
        </authorList>
    </citation>
    <scope>NUCLEOTIDE SEQUENCE [LARGE SCALE GENOMIC DNA]</scope>
</reference>
<accession>A0AAV4C455</accession>
<name>A0AAV4C455_9GAST</name>
<evidence type="ECO:0000313" key="2">
    <source>
        <dbReference type="Proteomes" id="UP000735302"/>
    </source>
</evidence>
<dbReference type="AlphaFoldDB" id="A0AAV4C455"/>
<gene>
    <name evidence="1" type="ORF">PoB_005268100</name>
</gene>
<sequence length="123" mass="14028">MNKLVAHSDETKHMILTTRQKHLRLPPLQDSILINGLSLIKTEGLLITFNFESEKNLRCDVIVLRRSSLSTHYPATDQQKSMKFLTNLNIPNRIMLDENLMNIHSINAKLYASADERICPSVG</sequence>
<dbReference type="Proteomes" id="UP000735302">
    <property type="component" value="Unassembled WGS sequence"/>
</dbReference>
<evidence type="ECO:0000313" key="1">
    <source>
        <dbReference type="EMBL" id="GFO26176.1"/>
    </source>
</evidence>
<protein>
    <submittedName>
        <fullName evidence="1">Uncharacterized protein</fullName>
    </submittedName>
</protein>
<keyword evidence="2" id="KW-1185">Reference proteome</keyword>
<organism evidence="1 2">
    <name type="scientific">Plakobranchus ocellatus</name>
    <dbReference type="NCBI Taxonomy" id="259542"/>
    <lineage>
        <taxon>Eukaryota</taxon>
        <taxon>Metazoa</taxon>
        <taxon>Spiralia</taxon>
        <taxon>Lophotrochozoa</taxon>
        <taxon>Mollusca</taxon>
        <taxon>Gastropoda</taxon>
        <taxon>Heterobranchia</taxon>
        <taxon>Euthyneura</taxon>
        <taxon>Panpulmonata</taxon>
        <taxon>Sacoglossa</taxon>
        <taxon>Placobranchoidea</taxon>
        <taxon>Plakobranchidae</taxon>
        <taxon>Plakobranchus</taxon>
    </lineage>
</organism>